<dbReference type="AlphaFoldDB" id="A0A3N3DZ74"/>
<keyword evidence="1" id="KW-0812">Transmembrane</keyword>
<dbReference type="Proteomes" id="UP000278792">
    <property type="component" value="Unassembled WGS sequence"/>
</dbReference>
<organism evidence="2 3">
    <name type="scientific">Vibrio ponticus</name>
    <dbReference type="NCBI Taxonomy" id="265668"/>
    <lineage>
        <taxon>Bacteria</taxon>
        <taxon>Pseudomonadati</taxon>
        <taxon>Pseudomonadota</taxon>
        <taxon>Gammaproteobacteria</taxon>
        <taxon>Vibrionales</taxon>
        <taxon>Vibrionaceae</taxon>
        <taxon>Vibrio</taxon>
    </lineage>
</organism>
<keyword evidence="1" id="KW-0472">Membrane</keyword>
<dbReference type="EMBL" id="RKIK01000032">
    <property type="protein sequence ID" value="ROV59803.1"/>
    <property type="molecule type" value="Genomic_DNA"/>
</dbReference>
<feature type="transmembrane region" description="Helical" evidence="1">
    <location>
        <begin position="76"/>
        <end position="97"/>
    </location>
</feature>
<keyword evidence="1" id="KW-1133">Transmembrane helix</keyword>
<feature type="transmembrane region" description="Helical" evidence="1">
    <location>
        <begin position="46"/>
        <end position="64"/>
    </location>
</feature>
<evidence type="ECO:0000313" key="3">
    <source>
        <dbReference type="Proteomes" id="UP000278792"/>
    </source>
</evidence>
<protein>
    <submittedName>
        <fullName evidence="2">Uncharacterized protein</fullName>
    </submittedName>
</protein>
<evidence type="ECO:0000256" key="1">
    <source>
        <dbReference type="SAM" id="Phobius"/>
    </source>
</evidence>
<name>A0A3N3DZ74_9VIBR</name>
<evidence type="ECO:0000313" key="2">
    <source>
        <dbReference type="EMBL" id="ROV59803.1"/>
    </source>
</evidence>
<accession>A0A3N3DZ74</accession>
<comment type="caution">
    <text evidence="2">The sequence shown here is derived from an EMBL/GenBank/DDBJ whole genome shotgun (WGS) entry which is preliminary data.</text>
</comment>
<feature type="transmembrane region" description="Helical" evidence="1">
    <location>
        <begin position="7"/>
        <end position="26"/>
    </location>
</feature>
<gene>
    <name evidence="2" type="ORF">EGH82_12085</name>
</gene>
<proteinExistence type="predicted"/>
<dbReference type="RefSeq" id="WP_123782275.1">
    <property type="nucleotide sequence ID" value="NZ_RKIK01000032.1"/>
</dbReference>
<reference evidence="2 3" key="1">
    <citation type="submission" date="2018-11" db="EMBL/GenBank/DDBJ databases">
        <title>Vibrio ponticus strain CAIM 1751 pathogenic for the snapper Lutjanus guttatus.</title>
        <authorList>
            <person name="Soto-Rodriguez S."/>
            <person name="Lozano-Olvera R."/>
            <person name="Gomez-Gil B."/>
        </authorList>
    </citation>
    <scope>NUCLEOTIDE SEQUENCE [LARGE SCALE GENOMIC DNA]</scope>
    <source>
        <strain evidence="2 3">CAIM 1751</strain>
    </source>
</reference>
<sequence length="98" mass="10690">MKSNRALLIKFIILIGLLSFVSVVGYNFITEGIQDAVIFTPVVDDFMWGILCSLFGAVSFAIAWKSKSVSGKLWHAVKGIFFLVSGLAMLFNGIQALS</sequence>